<proteinExistence type="predicted"/>
<accession>A0A7W3FP22</accession>
<reference evidence="1 2" key="1">
    <citation type="submission" date="2020-08" db="EMBL/GenBank/DDBJ databases">
        <title>Stenotrophomonas tumulicola JCM 30961.</title>
        <authorList>
            <person name="Deng Y."/>
        </authorList>
    </citation>
    <scope>NUCLEOTIDE SEQUENCE [LARGE SCALE GENOMIC DNA]</scope>
    <source>
        <strain evidence="1 2">JCM 30961</strain>
    </source>
</reference>
<dbReference type="RefSeq" id="WP_182340260.1">
    <property type="nucleotide sequence ID" value="NZ_JACGXS010000009.1"/>
</dbReference>
<dbReference type="AlphaFoldDB" id="A0A7W3FP22"/>
<evidence type="ECO:0000313" key="2">
    <source>
        <dbReference type="Proteomes" id="UP000547058"/>
    </source>
</evidence>
<dbReference type="EMBL" id="JACGXS010000009">
    <property type="protein sequence ID" value="MBA8683113.1"/>
    <property type="molecule type" value="Genomic_DNA"/>
</dbReference>
<sequence>MSAVDATRAIELISNAAWPADEVLRAFWIQVDGPRDGMAQDMQKALDREEVFTIVVRDDSFTVPNRILADMHQLLESHKDLLNVLGERRPERLTIVVLVKENFTKAQIGSPITLPSWFPVRPGLETHFFLTDLFGSPEGTLLNCPEARIDKVAELVFDLERVLVNALQSLNTRSASAANAFIAQLPNRDSQTASTMLARYRTHLTTVAAPRAYRPNAGETTNSLVSDMLRLFLSVNVDDLAKAAKILAVQLPKDSRLLKPPYLGVMLRPRALLTTSGKNWFALLVGLYQAYQLMNAAAHAGDYGHYAPALIHHSSRDLQLFLEDAQQFF</sequence>
<keyword evidence="2" id="KW-1185">Reference proteome</keyword>
<name>A0A7W3FP22_9GAMM</name>
<gene>
    <name evidence="1" type="ORF">H4O11_15040</name>
</gene>
<organism evidence="1 2">
    <name type="scientific">Stenotrophomonas tumulicola</name>
    <dbReference type="NCBI Taxonomy" id="1685415"/>
    <lineage>
        <taxon>Bacteria</taxon>
        <taxon>Pseudomonadati</taxon>
        <taxon>Pseudomonadota</taxon>
        <taxon>Gammaproteobacteria</taxon>
        <taxon>Lysobacterales</taxon>
        <taxon>Lysobacteraceae</taxon>
        <taxon>Stenotrophomonas</taxon>
    </lineage>
</organism>
<comment type="caution">
    <text evidence="1">The sequence shown here is derived from an EMBL/GenBank/DDBJ whole genome shotgun (WGS) entry which is preliminary data.</text>
</comment>
<dbReference type="Proteomes" id="UP000547058">
    <property type="component" value="Unassembled WGS sequence"/>
</dbReference>
<protein>
    <submittedName>
        <fullName evidence="1">Uncharacterized protein</fullName>
    </submittedName>
</protein>
<evidence type="ECO:0000313" key="1">
    <source>
        <dbReference type="EMBL" id="MBA8683113.1"/>
    </source>
</evidence>